<feature type="transmembrane region" description="Helical" evidence="8">
    <location>
        <begin position="267"/>
        <end position="287"/>
    </location>
</feature>
<dbReference type="CDD" id="cd18544">
    <property type="entry name" value="ABC_6TM_TmrA_like"/>
    <property type="match status" value="1"/>
</dbReference>
<dbReference type="InterPro" id="IPR039421">
    <property type="entry name" value="Type_1_exporter"/>
</dbReference>
<dbReference type="PANTHER" id="PTHR43394">
    <property type="entry name" value="ATP-DEPENDENT PERMEASE MDL1, MITOCHONDRIAL"/>
    <property type="match status" value="1"/>
</dbReference>
<dbReference type="Pfam" id="PF00005">
    <property type="entry name" value="ABC_tran"/>
    <property type="match status" value="1"/>
</dbReference>
<dbReference type="SUPFAM" id="SSF52540">
    <property type="entry name" value="P-loop containing nucleoside triphosphate hydrolases"/>
    <property type="match status" value="1"/>
</dbReference>
<proteinExistence type="predicted"/>
<keyword evidence="7 8" id="KW-0472">Membrane</keyword>
<dbReference type="InterPro" id="IPR003439">
    <property type="entry name" value="ABC_transporter-like_ATP-bd"/>
</dbReference>
<dbReference type="InterPro" id="IPR036640">
    <property type="entry name" value="ABC1_TM_sf"/>
</dbReference>
<keyword evidence="2" id="KW-0813">Transport</keyword>
<evidence type="ECO:0000256" key="4">
    <source>
        <dbReference type="ARBA" id="ARBA00022741"/>
    </source>
</evidence>
<evidence type="ECO:0000313" key="11">
    <source>
        <dbReference type="EMBL" id="ABJ81463.1"/>
    </source>
</evidence>
<dbReference type="PROSITE" id="PS50929">
    <property type="entry name" value="ABC_TM1F"/>
    <property type="match status" value="1"/>
</dbReference>
<feature type="domain" description="ABC transporter" evidence="9">
    <location>
        <begin position="361"/>
        <end position="595"/>
    </location>
</feature>
<dbReference type="EMBL" id="CP000473">
    <property type="protein sequence ID" value="ABJ81463.1"/>
    <property type="molecule type" value="Genomic_DNA"/>
</dbReference>
<dbReference type="GO" id="GO:0005886">
    <property type="term" value="C:plasma membrane"/>
    <property type="evidence" value="ECO:0007669"/>
    <property type="project" value="UniProtKB-SubCell"/>
</dbReference>
<dbReference type="STRING" id="234267.Acid_0453"/>
<name>Q02BV3_SOLUE</name>
<evidence type="ECO:0000256" key="8">
    <source>
        <dbReference type="SAM" id="Phobius"/>
    </source>
</evidence>
<evidence type="ECO:0000256" key="6">
    <source>
        <dbReference type="ARBA" id="ARBA00022989"/>
    </source>
</evidence>
<dbReference type="Gene3D" id="1.20.1560.10">
    <property type="entry name" value="ABC transporter type 1, transmembrane domain"/>
    <property type="match status" value="1"/>
</dbReference>
<feature type="transmembrane region" description="Helical" evidence="8">
    <location>
        <begin position="155"/>
        <end position="178"/>
    </location>
</feature>
<evidence type="ECO:0000259" key="10">
    <source>
        <dbReference type="PROSITE" id="PS50929"/>
    </source>
</evidence>
<dbReference type="HOGENOM" id="CLU_000604_84_3_0"/>
<evidence type="ECO:0000256" key="7">
    <source>
        <dbReference type="ARBA" id="ARBA00023136"/>
    </source>
</evidence>
<dbReference type="GO" id="GO:0015421">
    <property type="term" value="F:ABC-type oligopeptide transporter activity"/>
    <property type="evidence" value="ECO:0007669"/>
    <property type="project" value="TreeGrafter"/>
</dbReference>
<dbReference type="InterPro" id="IPR027417">
    <property type="entry name" value="P-loop_NTPase"/>
</dbReference>
<keyword evidence="3 8" id="KW-0812">Transmembrane</keyword>
<evidence type="ECO:0000259" key="9">
    <source>
        <dbReference type="PROSITE" id="PS50893"/>
    </source>
</evidence>
<organism evidence="11">
    <name type="scientific">Solibacter usitatus (strain Ellin6076)</name>
    <dbReference type="NCBI Taxonomy" id="234267"/>
    <lineage>
        <taxon>Bacteria</taxon>
        <taxon>Pseudomonadati</taxon>
        <taxon>Acidobacteriota</taxon>
        <taxon>Terriglobia</taxon>
        <taxon>Bryobacterales</taxon>
        <taxon>Solibacteraceae</taxon>
        <taxon>Candidatus Solibacter</taxon>
    </lineage>
</organism>
<feature type="transmembrane region" description="Helical" evidence="8">
    <location>
        <begin position="184"/>
        <end position="202"/>
    </location>
</feature>
<evidence type="ECO:0000256" key="1">
    <source>
        <dbReference type="ARBA" id="ARBA00004651"/>
    </source>
</evidence>
<keyword evidence="6 8" id="KW-1133">Transmembrane helix</keyword>
<dbReference type="SMART" id="SM00382">
    <property type="entry name" value="AAA"/>
    <property type="match status" value="1"/>
</dbReference>
<dbReference type="AlphaFoldDB" id="Q02BV3"/>
<keyword evidence="4" id="KW-0547">Nucleotide-binding</keyword>
<dbReference type="KEGG" id="sus:Acid_0453"/>
<gene>
    <name evidence="11" type="ordered locus">Acid_0453</name>
</gene>
<dbReference type="InParanoid" id="Q02BV3"/>
<dbReference type="Pfam" id="PF00664">
    <property type="entry name" value="ABC_membrane"/>
    <property type="match status" value="1"/>
</dbReference>
<evidence type="ECO:0000256" key="2">
    <source>
        <dbReference type="ARBA" id="ARBA00022448"/>
    </source>
</evidence>
<dbReference type="SUPFAM" id="SSF90123">
    <property type="entry name" value="ABC transporter transmembrane region"/>
    <property type="match status" value="1"/>
</dbReference>
<dbReference type="FunCoup" id="Q02BV3">
    <property type="interactions" value="38"/>
</dbReference>
<dbReference type="FunFam" id="3.40.50.300:FF:000287">
    <property type="entry name" value="Multidrug ABC transporter ATP-binding protein"/>
    <property type="match status" value="1"/>
</dbReference>
<evidence type="ECO:0000256" key="3">
    <source>
        <dbReference type="ARBA" id="ARBA00022692"/>
    </source>
</evidence>
<dbReference type="PANTHER" id="PTHR43394:SF1">
    <property type="entry name" value="ATP-BINDING CASSETTE SUB-FAMILY B MEMBER 10, MITOCHONDRIAL"/>
    <property type="match status" value="1"/>
</dbReference>
<dbReference type="InterPro" id="IPR003593">
    <property type="entry name" value="AAA+_ATPase"/>
</dbReference>
<reference evidence="11" key="1">
    <citation type="submission" date="2006-10" db="EMBL/GenBank/DDBJ databases">
        <title>Complete sequence of Solibacter usitatus Ellin6076.</title>
        <authorList>
            <consortium name="US DOE Joint Genome Institute"/>
            <person name="Copeland A."/>
            <person name="Lucas S."/>
            <person name="Lapidus A."/>
            <person name="Barry K."/>
            <person name="Detter J.C."/>
            <person name="Glavina del Rio T."/>
            <person name="Hammon N."/>
            <person name="Israni S."/>
            <person name="Dalin E."/>
            <person name="Tice H."/>
            <person name="Pitluck S."/>
            <person name="Thompson L.S."/>
            <person name="Brettin T."/>
            <person name="Bruce D."/>
            <person name="Han C."/>
            <person name="Tapia R."/>
            <person name="Gilna P."/>
            <person name="Schmutz J."/>
            <person name="Larimer F."/>
            <person name="Land M."/>
            <person name="Hauser L."/>
            <person name="Kyrpides N."/>
            <person name="Mikhailova N."/>
            <person name="Janssen P.H."/>
            <person name="Kuske C.R."/>
            <person name="Richardson P."/>
        </authorList>
    </citation>
    <scope>NUCLEOTIDE SEQUENCE</scope>
    <source>
        <strain evidence="11">Ellin6076</strain>
    </source>
</reference>
<comment type="subcellular location">
    <subcellularLocation>
        <location evidence="1">Cell membrane</location>
        <topology evidence="1">Multi-pass membrane protein</topology>
    </subcellularLocation>
</comment>
<feature type="domain" description="ABC transmembrane type-1" evidence="10">
    <location>
        <begin position="30"/>
        <end position="327"/>
    </location>
</feature>
<dbReference type="InterPro" id="IPR011527">
    <property type="entry name" value="ABC1_TM_dom"/>
</dbReference>
<dbReference type="GO" id="GO:0016887">
    <property type="term" value="F:ATP hydrolysis activity"/>
    <property type="evidence" value="ECO:0007669"/>
    <property type="project" value="InterPro"/>
</dbReference>
<dbReference type="CDD" id="cd03254">
    <property type="entry name" value="ABCC_Glucan_exporter_like"/>
    <property type="match status" value="1"/>
</dbReference>
<keyword evidence="5" id="KW-0067">ATP-binding</keyword>
<dbReference type="GO" id="GO:0005524">
    <property type="term" value="F:ATP binding"/>
    <property type="evidence" value="ECO:0007669"/>
    <property type="project" value="UniProtKB-KW"/>
</dbReference>
<protein>
    <submittedName>
        <fullName evidence="11">ABC transporter related</fullName>
    </submittedName>
</protein>
<dbReference type="Gene3D" id="3.40.50.300">
    <property type="entry name" value="P-loop containing nucleotide triphosphate hydrolases"/>
    <property type="match status" value="1"/>
</dbReference>
<feature type="transmembrane region" description="Helical" evidence="8">
    <location>
        <begin position="86"/>
        <end position="105"/>
    </location>
</feature>
<accession>Q02BV3</accession>
<dbReference type="PROSITE" id="PS50893">
    <property type="entry name" value="ABC_TRANSPORTER_2"/>
    <property type="match status" value="1"/>
</dbReference>
<dbReference type="eggNOG" id="COG1132">
    <property type="taxonomic scope" value="Bacteria"/>
</dbReference>
<sequence>MEEEVLGKAYDGRLMRRLLGYMRPYRLLVALSLVFLLLQSALQVLGPLLTKTAVDRYIAPTGGQIPEFLARFLPADAWDGLTRIGLVYLTVLAANFVCEFIQMYVMQYTGQLAMFDLRRELMEHLQGLDLAFYDRNPVGRLVTRVTTDVDVLNELFASGLVTILGDILVLVFILAIMFSFSPTLTAIMLTAMPFVILTTVIFRRSVSQSYRRIRVAIAKINSFLQEHITGIAVLQLFNREERSCKEFEQVNREHMEAFKDAITAYGWFYPVVEFLSMMALAGILTYGGFRVQAGRLSLGVVAAFLQYGLRFFRPIQDLSEKYNILQSAMASSERVFKLLDTEAAVLPPESAQPAPAGIAPIEFDHVWFAYKDEDWVLRDVSFTIAPGETIAVVGHTGAGKTTLISLLLRFYDVQRGSIKVGGVDVRLYGPLDLRRMFGVVLQDPYLFTGTLEENIRLGTENIRAEEVEAAAEQVNLMDFIRTLPEGFGHTIRERGSGLSTGQKQLISFARALAHNPRYLILDEATSSVDTETEFRVREALNRMVAGRTSIVIAHRLSTIQRADRILVMHKGHLRESGTHQELLAQRGIYWKLYQLQYKDQERVAAD</sequence>
<evidence type="ECO:0000256" key="5">
    <source>
        <dbReference type="ARBA" id="ARBA00022840"/>
    </source>
</evidence>